<keyword evidence="8 13" id="KW-0547">Nucleotide-binding</keyword>
<keyword evidence="16" id="KW-1185">Reference proteome</keyword>
<dbReference type="PANTHER" id="PTHR42724">
    <property type="entry name" value="TETRAACYLDISACCHARIDE 4'-KINASE"/>
    <property type="match status" value="1"/>
</dbReference>
<dbReference type="Proteomes" id="UP000318709">
    <property type="component" value="Chromosome"/>
</dbReference>
<comment type="pathway">
    <text evidence="2 13">Glycolipid biosynthesis; lipid IV(A) biosynthesis; lipid IV(A) from (3R)-3-hydroxytetradecanoyl-[acyl-carrier-protein] and UDP-N-acetyl-alpha-D-glucosamine: step 6/6.</text>
</comment>
<dbReference type="GO" id="GO:0005886">
    <property type="term" value="C:plasma membrane"/>
    <property type="evidence" value="ECO:0007669"/>
    <property type="project" value="TreeGrafter"/>
</dbReference>
<dbReference type="EC" id="2.7.1.130" evidence="3 13"/>
<dbReference type="KEGG" id="swf:E3E12_00365"/>
<evidence type="ECO:0000256" key="5">
    <source>
        <dbReference type="ARBA" id="ARBA00022516"/>
    </source>
</evidence>
<dbReference type="RefSeq" id="WP_141442553.1">
    <property type="nucleotide sequence ID" value="NZ_CP038231.1"/>
</dbReference>
<evidence type="ECO:0000256" key="14">
    <source>
        <dbReference type="SAM" id="MobiDB-lite"/>
    </source>
</evidence>
<sequence>MKLRAPSFWTDETPSWKARFFAPFSAVTLWGAHRRASRVPVELPVPVLCCGGISVGGSGKTPLALDMVARLKARGLNPHVLTRGYGGRLRALRHGIAVTADHSGRDVGDEALLHARLAPTWAGRKRLENAWRAVAAGADCLVLDDGFQDRGLHVDAALLTVDGATGLGNGRLLPAGPLRERAASALARAHAVVVTGRPAPGLLGKLAAMAPASLPFHQVRYEPLPGDVQALSRHSLIAFAGLARPEKFFETLTEAGLETVRTVAFADHHLYSWAELQVLSRLGRPVGTALVTTTKDAARLPPTFKDNVHVLRTELRWDAPTTPEKLLDGFLERAHQRLQGQQATQTTPEAPQARPASMEPLLTMTKP</sequence>
<comment type="similarity">
    <text evidence="13">Belongs to the LpxK family.</text>
</comment>
<dbReference type="SUPFAM" id="SSF52540">
    <property type="entry name" value="P-loop containing nucleoside triphosphate hydrolases"/>
    <property type="match status" value="1"/>
</dbReference>
<organism evidence="15 16">
    <name type="scientific">Formicincola oecophyllae</name>
    <dbReference type="NCBI Taxonomy" id="2558361"/>
    <lineage>
        <taxon>Bacteria</taxon>
        <taxon>Pseudomonadati</taxon>
        <taxon>Pseudomonadota</taxon>
        <taxon>Alphaproteobacteria</taxon>
        <taxon>Acetobacterales</taxon>
        <taxon>Acetobacteraceae</taxon>
        <taxon>Formicincola</taxon>
    </lineage>
</organism>
<dbReference type="HAMAP" id="MF_00409">
    <property type="entry name" value="LpxK"/>
    <property type="match status" value="1"/>
</dbReference>
<dbReference type="OrthoDB" id="9766423at2"/>
<evidence type="ECO:0000313" key="15">
    <source>
        <dbReference type="EMBL" id="QDH12910.1"/>
    </source>
</evidence>
<feature type="binding site" evidence="13">
    <location>
        <begin position="54"/>
        <end position="61"/>
    </location>
    <ligand>
        <name>ATP</name>
        <dbReference type="ChEBI" id="CHEBI:30616"/>
    </ligand>
</feature>
<keyword evidence="7 13" id="KW-0808">Transferase</keyword>
<evidence type="ECO:0000256" key="13">
    <source>
        <dbReference type="HAMAP-Rule" id="MF_00409"/>
    </source>
</evidence>
<evidence type="ECO:0000256" key="8">
    <source>
        <dbReference type="ARBA" id="ARBA00022741"/>
    </source>
</evidence>
<dbReference type="PANTHER" id="PTHR42724:SF1">
    <property type="entry name" value="TETRAACYLDISACCHARIDE 4'-KINASE, MITOCHONDRIAL-RELATED"/>
    <property type="match status" value="1"/>
</dbReference>
<evidence type="ECO:0000256" key="11">
    <source>
        <dbReference type="ARBA" id="ARBA00023098"/>
    </source>
</evidence>
<evidence type="ECO:0000256" key="12">
    <source>
        <dbReference type="ARBA" id="ARBA00029757"/>
    </source>
</evidence>
<feature type="compositionally biased region" description="Low complexity" evidence="14">
    <location>
        <begin position="341"/>
        <end position="356"/>
    </location>
</feature>
<evidence type="ECO:0000256" key="7">
    <source>
        <dbReference type="ARBA" id="ARBA00022679"/>
    </source>
</evidence>
<dbReference type="GO" id="GO:0005524">
    <property type="term" value="F:ATP binding"/>
    <property type="evidence" value="ECO:0007669"/>
    <property type="project" value="UniProtKB-UniRule"/>
</dbReference>
<evidence type="ECO:0000256" key="9">
    <source>
        <dbReference type="ARBA" id="ARBA00022777"/>
    </source>
</evidence>
<evidence type="ECO:0000313" key="16">
    <source>
        <dbReference type="Proteomes" id="UP000318709"/>
    </source>
</evidence>
<keyword evidence="10 13" id="KW-0067">ATP-binding</keyword>
<dbReference type="InterPro" id="IPR003758">
    <property type="entry name" value="LpxK"/>
</dbReference>
<comment type="catalytic activity">
    <reaction evidence="13">
        <text>a lipid A disaccharide + ATP = a lipid IVA + ADP + H(+)</text>
        <dbReference type="Rhea" id="RHEA:67840"/>
        <dbReference type="ChEBI" id="CHEBI:15378"/>
        <dbReference type="ChEBI" id="CHEBI:30616"/>
        <dbReference type="ChEBI" id="CHEBI:176343"/>
        <dbReference type="ChEBI" id="CHEBI:176425"/>
        <dbReference type="ChEBI" id="CHEBI:456216"/>
        <dbReference type="EC" id="2.7.1.130"/>
    </reaction>
</comment>
<keyword evidence="11 13" id="KW-0443">Lipid metabolism</keyword>
<keyword evidence="5 13" id="KW-0444">Lipid biosynthesis</keyword>
<evidence type="ECO:0000256" key="1">
    <source>
        <dbReference type="ARBA" id="ARBA00002274"/>
    </source>
</evidence>
<evidence type="ECO:0000256" key="4">
    <source>
        <dbReference type="ARBA" id="ARBA00016436"/>
    </source>
</evidence>
<dbReference type="GO" id="GO:0009029">
    <property type="term" value="F:lipid-A 4'-kinase activity"/>
    <property type="evidence" value="ECO:0007669"/>
    <property type="project" value="UniProtKB-UniRule"/>
</dbReference>
<evidence type="ECO:0000256" key="3">
    <source>
        <dbReference type="ARBA" id="ARBA00012071"/>
    </source>
</evidence>
<dbReference type="GO" id="GO:0009245">
    <property type="term" value="P:lipid A biosynthetic process"/>
    <property type="evidence" value="ECO:0007669"/>
    <property type="project" value="UniProtKB-UniRule"/>
</dbReference>
<feature type="region of interest" description="Disordered" evidence="14">
    <location>
        <begin position="337"/>
        <end position="367"/>
    </location>
</feature>
<dbReference type="NCBIfam" id="TIGR00682">
    <property type="entry name" value="lpxK"/>
    <property type="match status" value="1"/>
</dbReference>
<evidence type="ECO:0000256" key="6">
    <source>
        <dbReference type="ARBA" id="ARBA00022556"/>
    </source>
</evidence>
<dbReference type="GO" id="GO:0009244">
    <property type="term" value="P:lipopolysaccharide core region biosynthetic process"/>
    <property type="evidence" value="ECO:0007669"/>
    <property type="project" value="TreeGrafter"/>
</dbReference>
<name>A0A4Y6U7A8_9PROT</name>
<reference evidence="15 16" key="1">
    <citation type="submission" date="2019-03" db="EMBL/GenBank/DDBJ databases">
        <title>The complete genome sequence of Swingsia_sp. F3b2 LMG30590(T).</title>
        <authorList>
            <person name="Chua K.-O."/>
            <person name="Chan K.-G."/>
            <person name="See-Too W.-S."/>
        </authorList>
    </citation>
    <scope>NUCLEOTIDE SEQUENCE [LARGE SCALE GENOMIC DNA]</scope>
    <source>
        <strain evidence="15 16">F3b2</strain>
    </source>
</reference>
<evidence type="ECO:0000256" key="10">
    <source>
        <dbReference type="ARBA" id="ARBA00022840"/>
    </source>
</evidence>
<accession>A0A4Y6U7A8</accession>
<evidence type="ECO:0000256" key="2">
    <source>
        <dbReference type="ARBA" id="ARBA00004870"/>
    </source>
</evidence>
<proteinExistence type="inferred from homology"/>
<keyword evidence="9 13" id="KW-0418">Kinase</keyword>
<protein>
    <recommendedName>
        <fullName evidence="4 13">Tetraacyldisaccharide 4'-kinase</fullName>
        <ecNumber evidence="3 13">2.7.1.130</ecNumber>
    </recommendedName>
    <alternativeName>
        <fullName evidence="12 13">Lipid A 4'-kinase</fullName>
    </alternativeName>
</protein>
<dbReference type="EMBL" id="CP038231">
    <property type="protein sequence ID" value="QDH12910.1"/>
    <property type="molecule type" value="Genomic_DNA"/>
</dbReference>
<dbReference type="UniPathway" id="UPA00359">
    <property type="reaction ID" value="UER00482"/>
</dbReference>
<dbReference type="InterPro" id="IPR027417">
    <property type="entry name" value="P-loop_NTPase"/>
</dbReference>
<gene>
    <name evidence="13 15" type="primary">lpxK</name>
    <name evidence="15" type="ORF">E3E12_00365</name>
</gene>
<comment type="function">
    <text evidence="1 13">Transfers the gamma-phosphate of ATP to the 4'-position of a tetraacyldisaccharide 1-phosphate intermediate (termed DS-1-P) to form tetraacyldisaccharide 1,4'-bis-phosphate (lipid IVA).</text>
</comment>
<keyword evidence="6 13" id="KW-0441">Lipid A biosynthesis</keyword>
<dbReference type="AlphaFoldDB" id="A0A4Y6U7A8"/>
<dbReference type="Pfam" id="PF02606">
    <property type="entry name" value="LpxK"/>
    <property type="match status" value="1"/>
</dbReference>